<dbReference type="Proteomes" id="UP001219525">
    <property type="component" value="Unassembled WGS sequence"/>
</dbReference>
<comment type="caution">
    <text evidence="2">The sequence shown here is derived from an EMBL/GenBank/DDBJ whole genome shotgun (WGS) entry which is preliminary data.</text>
</comment>
<evidence type="ECO:0000313" key="3">
    <source>
        <dbReference type="Proteomes" id="UP001219525"/>
    </source>
</evidence>
<name>A0AAD6V988_9AGAR</name>
<keyword evidence="3" id="KW-1185">Reference proteome</keyword>
<reference evidence="2" key="1">
    <citation type="submission" date="2023-03" db="EMBL/GenBank/DDBJ databases">
        <title>Massive genome expansion in bonnet fungi (Mycena s.s.) driven by repeated elements and novel gene families across ecological guilds.</title>
        <authorList>
            <consortium name="Lawrence Berkeley National Laboratory"/>
            <person name="Harder C.B."/>
            <person name="Miyauchi S."/>
            <person name="Viragh M."/>
            <person name="Kuo A."/>
            <person name="Thoen E."/>
            <person name="Andreopoulos B."/>
            <person name="Lu D."/>
            <person name="Skrede I."/>
            <person name="Drula E."/>
            <person name="Henrissat B."/>
            <person name="Morin E."/>
            <person name="Kohler A."/>
            <person name="Barry K."/>
            <person name="LaButti K."/>
            <person name="Morin E."/>
            <person name="Salamov A."/>
            <person name="Lipzen A."/>
            <person name="Mereny Z."/>
            <person name="Hegedus B."/>
            <person name="Baldrian P."/>
            <person name="Stursova M."/>
            <person name="Weitz H."/>
            <person name="Taylor A."/>
            <person name="Grigoriev I.V."/>
            <person name="Nagy L.G."/>
            <person name="Martin F."/>
            <person name="Kauserud H."/>
        </authorList>
    </citation>
    <scope>NUCLEOTIDE SEQUENCE</scope>
    <source>
        <strain evidence="2">9144</strain>
    </source>
</reference>
<feature type="region of interest" description="Disordered" evidence="1">
    <location>
        <begin position="94"/>
        <end position="125"/>
    </location>
</feature>
<proteinExistence type="predicted"/>
<evidence type="ECO:0000256" key="1">
    <source>
        <dbReference type="SAM" id="MobiDB-lite"/>
    </source>
</evidence>
<evidence type="ECO:0000313" key="2">
    <source>
        <dbReference type="EMBL" id="KAJ7206100.1"/>
    </source>
</evidence>
<feature type="compositionally biased region" description="Basic and acidic residues" evidence="1">
    <location>
        <begin position="94"/>
        <end position="107"/>
    </location>
</feature>
<organism evidence="2 3">
    <name type="scientific">Mycena pura</name>
    <dbReference type="NCBI Taxonomy" id="153505"/>
    <lineage>
        <taxon>Eukaryota</taxon>
        <taxon>Fungi</taxon>
        <taxon>Dikarya</taxon>
        <taxon>Basidiomycota</taxon>
        <taxon>Agaricomycotina</taxon>
        <taxon>Agaricomycetes</taxon>
        <taxon>Agaricomycetidae</taxon>
        <taxon>Agaricales</taxon>
        <taxon>Marasmiineae</taxon>
        <taxon>Mycenaceae</taxon>
        <taxon>Mycena</taxon>
    </lineage>
</organism>
<dbReference type="EMBL" id="JARJCW010000041">
    <property type="protein sequence ID" value="KAJ7206100.1"/>
    <property type="molecule type" value="Genomic_DNA"/>
</dbReference>
<gene>
    <name evidence="2" type="ORF">GGX14DRAFT_397362</name>
</gene>
<feature type="compositionally biased region" description="Acidic residues" evidence="1">
    <location>
        <begin position="110"/>
        <end position="125"/>
    </location>
</feature>
<dbReference type="AlphaFoldDB" id="A0AAD6V988"/>
<protein>
    <submittedName>
        <fullName evidence="2">Uncharacterized protein</fullName>
    </submittedName>
</protein>
<accession>A0AAD6V988</accession>
<sequence>MPSAPCRAQSPSAVVFIDVDAVADRPAPAAAARVGKVGNMAHGNHTAVMEFKKCGKCRRQKEVTAANWKAKFGRAGVQVASNCRQCAERDKIKTRERRNGNTDKENTPLDLEDPGTSDPDPEDASDFLGVDALTPAAFHDALKAAGDISLFSALVDVSTLEGDTTDVKDVADVLADIFGEETGYRFHYEVSKVFRFYVMVSKLPVREDAARSPSIPCQIARSFKQTDSPDHAPYFYQKIRVIVDHCLPPKCEIR</sequence>